<dbReference type="AlphaFoldDB" id="A0A4Z2FF50"/>
<proteinExistence type="predicted"/>
<evidence type="ECO:0000313" key="3">
    <source>
        <dbReference type="Proteomes" id="UP000314294"/>
    </source>
</evidence>
<dbReference type="Proteomes" id="UP000314294">
    <property type="component" value="Unassembled WGS sequence"/>
</dbReference>
<keyword evidence="3" id="KW-1185">Reference proteome</keyword>
<dbReference type="EMBL" id="SRLO01001286">
    <property type="protein sequence ID" value="TNN39364.1"/>
    <property type="molecule type" value="Genomic_DNA"/>
</dbReference>
<comment type="caution">
    <text evidence="2">The sequence shown here is derived from an EMBL/GenBank/DDBJ whole genome shotgun (WGS) entry which is preliminary data.</text>
</comment>
<reference evidence="2 3" key="1">
    <citation type="submission" date="2019-03" db="EMBL/GenBank/DDBJ databases">
        <title>First draft genome of Liparis tanakae, snailfish: a comprehensive survey of snailfish specific genes.</title>
        <authorList>
            <person name="Kim W."/>
            <person name="Song I."/>
            <person name="Jeong J.-H."/>
            <person name="Kim D."/>
            <person name="Kim S."/>
            <person name="Ryu S."/>
            <person name="Song J.Y."/>
            <person name="Lee S.K."/>
        </authorList>
    </citation>
    <scope>NUCLEOTIDE SEQUENCE [LARGE SCALE GENOMIC DNA]</scope>
    <source>
        <tissue evidence="2">Muscle</tissue>
    </source>
</reference>
<feature type="region of interest" description="Disordered" evidence="1">
    <location>
        <begin position="1"/>
        <end position="28"/>
    </location>
</feature>
<protein>
    <submittedName>
        <fullName evidence="2">Uncharacterized protein</fullName>
    </submittedName>
</protein>
<organism evidence="2 3">
    <name type="scientific">Liparis tanakae</name>
    <name type="common">Tanaka's snailfish</name>
    <dbReference type="NCBI Taxonomy" id="230148"/>
    <lineage>
        <taxon>Eukaryota</taxon>
        <taxon>Metazoa</taxon>
        <taxon>Chordata</taxon>
        <taxon>Craniata</taxon>
        <taxon>Vertebrata</taxon>
        <taxon>Euteleostomi</taxon>
        <taxon>Actinopterygii</taxon>
        <taxon>Neopterygii</taxon>
        <taxon>Teleostei</taxon>
        <taxon>Neoteleostei</taxon>
        <taxon>Acanthomorphata</taxon>
        <taxon>Eupercaria</taxon>
        <taxon>Perciformes</taxon>
        <taxon>Cottioidei</taxon>
        <taxon>Cottales</taxon>
        <taxon>Liparidae</taxon>
        <taxon>Liparis</taxon>
    </lineage>
</organism>
<sequence length="65" mass="7229">MRRLHSTTNRDAESFEMPSGKPDPGLARPFPQLVCGRWRACLWTRTGQEESGVAAHGATCMRAEL</sequence>
<evidence type="ECO:0000256" key="1">
    <source>
        <dbReference type="SAM" id="MobiDB-lite"/>
    </source>
</evidence>
<accession>A0A4Z2FF50</accession>
<evidence type="ECO:0000313" key="2">
    <source>
        <dbReference type="EMBL" id="TNN39364.1"/>
    </source>
</evidence>
<gene>
    <name evidence="2" type="ORF">EYF80_050462</name>
</gene>
<name>A0A4Z2FF50_9TELE</name>